<dbReference type="PANTHER" id="PTHR45865">
    <property type="entry name" value="E3 UBIQUITIN-PROTEIN LIGASE SHPRH FAMILY MEMBER"/>
    <property type="match status" value="1"/>
</dbReference>
<dbReference type="PANTHER" id="PTHR45865:SF1">
    <property type="entry name" value="E3 UBIQUITIN-PROTEIN LIGASE SHPRH"/>
    <property type="match status" value="1"/>
</dbReference>
<dbReference type="GO" id="GO:0004386">
    <property type="term" value="F:helicase activity"/>
    <property type="evidence" value="ECO:0007669"/>
    <property type="project" value="UniProtKB-KW"/>
</dbReference>
<reference evidence="2 3" key="1">
    <citation type="submission" date="2019-07" db="EMBL/GenBank/DDBJ databases">
        <title>De Novo Assembly of kiwifruit Actinidia rufa.</title>
        <authorList>
            <person name="Sugita-Konishi S."/>
            <person name="Sato K."/>
            <person name="Mori E."/>
            <person name="Abe Y."/>
            <person name="Kisaki G."/>
            <person name="Hamano K."/>
            <person name="Suezawa K."/>
            <person name="Otani M."/>
            <person name="Fukuda T."/>
            <person name="Manabe T."/>
            <person name="Gomi K."/>
            <person name="Tabuchi M."/>
            <person name="Akimitsu K."/>
            <person name="Kataoka I."/>
        </authorList>
    </citation>
    <scope>NUCLEOTIDE SEQUENCE [LARGE SCALE GENOMIC DNA]</scope>
    <source>
        <strain evidence="3">cv. Fuchu</strain>
    </source>
</reference>
<protein>
    <submittedName>
        <fullName evidence="2">RING-finger, DEAD-like helicase, PHD and SNF2 domain-containing protein</fullName>
    </submittedName>
</protein>
<feature type="region of interest" description="Disordered" evidence="1">
    <location>
        <begin position="1"/>
        <end position="39"/>
    </location>
</feature>
<feature type="compositionally biased region" description="Basic residues" evidence="1">
    <location>
        <begin position="1"/>
        <end position="11"/>
    </location>
</feature>
<dbReference type="OrthoDB" id="423559at2759"/>
<keyword evidence="2" id="KW-0547">Nucleotide-binding</keyword>
<comment type="caution">
    <text evidence="2">The sequence shown here is derived from an EMBL/GenBank/DDBJ whole genome shotgun (WGS) entry which is preliminary data.</text>
</comment>
<keyword evidence="2" id="KW-0378">Hydrolase</keyword>
<gene>
    <name evidence="2" type="ORF">Acr_24g0013140</name>
</gene>
<dbReference type="EMBL" id="BJWL01000024">
    <property type="protein sequence ID" value="GFZ15124.1"/>
    <property type="molecule type" value="Genomic_DNA"/>
</dbReference>
<evidence type="ECO:0000313" key="2">
    <source>
        <dbReference type="EMBL" id="GFZ15124.1"/>
    </source>
</evidence>
<evidence type="ECO:0000313" key="3">
    <source>
        <dbReference type="Proteomes" id="UP000585474"/>
    </source>
</evidence>
<dbReference type="Proteomes" id="UP000585474">
    <property type="component" value="Unassembled WGS sequence"/>
</dbReference>
<keyword evidence="3" id="KW-1185">Reference proteome</keyword>
<dbReference type="AlphaFoldDB" id="A0A7J0GX44"/>
<accession>A0A7J0GX44</accession>
<proteinExistence type="predicted"/>
<keyword evidence="2" id="KW-0347">Helicase</keyword>
<dbReference type="InterPro" id="IPR052583">
    <property type="entry name" value="ATP-helicase/E3_Ub-Ligase"/>
</dbReference>
<name>A0A7J0GX44_9ERIC</name>
<keyword evidence="2" id="KW-0067">ATP-binding</keyword>
<organism evidence="2 3">
    <name type="scientific">Actinidia rufa</name>
    <dbReference type="NCBI Taxonomy" id="165716"/>
    <lineage>
        <taxon>Eukaryota</taxon>
        <taxon>Viridiplantae</taxon>
        <taxon>Streptophyta</taxon>
        <taxon>Embryophyta</taxon>
        <taxon>Tracheophyta</taxon>
        <taxon>Spermatophyta</taxon>
        <taxon>Magnoliopsida</taxon>
        <taxon>eudicotyledons</taxon>
        <taxon>Gunneridae</taxon>
        <taxon>Pentapetalae</taxon>
        <taxon>asterids</taxon>
        <taxon>Ericales</taxon>
        <taxon>Actinidiaceae</taxon>
        <taxon>Actinidia</taxon>
    </lineage>
</organism>
<evidence type="ECO:0000256" key="1">
    <source>
        <dbReference type="SAM" id="MobiDB-lite"/>
    </source>
</evidence>
<sequence>MGRRKQVRPHRSVGILGSHENAESELNEENALENAERDESVNADKPFFVDVDRINEFVGQVRLRRWPVIPASDIFLEFTEKCTRGDAVVDAVIMSGGFDGPDKGISSLVHLVRLTFLTLREVLGFTFSEEISSPKEARYGHSEPTEQEIDSRMEMDNDSLVRRKRAKFDAGGFYEAINPSKEDPMLEDDIPDLLPELRPYQRRAAYWMVQREKGSSECSNESEKSPFLSPLLEMLHCIWKALCPMSLVVFLLMRWGWEKQLRCLLESLLIGSQQLKVAIMLKRTRRKNDAKIFVMDGDHICQLCSELIRATDAAVATGATLIPPLSLNLTHDVIHPHTTHCTKPPNPNSDVHLRLEALVTDPWIRPIHYLTRVSPGATWHNGRAIQWRPIAITKPNQTSSVLLPSPSPNPNPNTLQFHYNQSTPNAYVFHCPICGGRTGSRSLSWGCGKGRGGPVVELESELEEMRVSGERVIWDWGKVKREGGGGIVELLE</sequence>